<sequence length="117" mass="12947">MRRTTGWPRSDSGKPSGTSGGGSSVNLSFRRSSAVFVPAVVHWTSSTPSAEYSRVHWSLPNQSTCFVDLESYECLIQRYLSWCPVGGAPGVWSWGPFIRGHPVSVQAEQEFGPYCRY</sequence>
<evidence type="ECO:0000256" key="1">
    <source>
        <dbReference type="SAM" id="MobiDB-lite"/>
    </source>
</evidence>
<dbReference type="EMBL" id="JAHRIO010045168">
    <property type="protein sequence ID" value="MEQ2173343.1"/>
    <property type="molecule type" value="Genomic_DNA"/>
</dbReference>
<reference evidence="2 3" key="1">
    <citation type="submission" date="2021-06" db="EMBL/GenBank/DDBJ databases">
        <authorList>
            <person name="Palmer J.M."/>
        </authorList>
    </citation>
    <scope>NUCLEOTIDE SEQUENCE [LARGE SCALE GENOMIC DNA]</scope>
    <source>
        <strain evidence="2 3">GA_2019</strain>
        <tissue evidence="2">Muscle</tissue>
    </source>
</reference>
<comment type="caution">
    <text evidence="2">The sequence shown here is derived from an EMBL/GenBank/DDBJ whole genome shotgun (WGS) entry which is preliminary data.</text>
</comment>
<gene>
    <name evidence="2" type="ORF">GOODEAATRI_031174</name>
</gene>
<protein>
    <submittedName>
        <fullName evidence="2">Uncharacterized protein</fullName>
    </submittedName>
</protein>
<name>A0ABV0NPT1_9TELE</name>
<evidence type="ECO:0000313" key="3">
    <source>
        <dbReference type="Proteomes" id="UP001476798"/>
    </source>
</evidence>
<organism evidence="2 3">
    <name type="scientific">Goodea atripinnis</name>
    <dbReference type="NCBI Taxonomy" id="208336"/>
    <lineage>
        <taxon>Eukaryota</taxon>
        <taxon>Metazoa</taxon>
        <taxon>Chordata</taxon>
        <taxon>Craniata</taxon>
        <taxon>Vertebrata</taxon>
        <taxon>Euteleostomi</taxon>
        <taxon>Actinopterygii</taxon>
        <taxon>Neopterygii</taxon>
        <taxon>Teleostei</taxon>
        <taxon>Neoteleostei</taxon>
        <taxon>Acanthomorphata</taxon>
        <taxon>Ovalentaria</taxon>
        <taxon>Atherinomorphae</taxon>
        <taxon>Cyprinodontiformes</taxon>
        <taxon>Goodeidae</taxon>
        <taxon>Goodea</taxon>
    </lineage>
</organism>
<accession>A0ABV0NPT1</accession>
<evidence type="ECO:0000313" key="2">
    <source>
        <dbReference type="EMBL" id="MEQ2173343.1"/>
    </source>
</evidence>
<dbReference type="Proteomes" id="UP001476798">
    <property type="component" value="Unassembled WGS sequence"/>
</dbReference>
<proteinExistence type="predicted"/>
<keyword evidence="3" id="KW-1185">Reference proteome</keyword>
<feature type="region of interest" description="Disordered" evidence="1">
    <location>
        <begin position="1"/>
        <end position="25"/>
    </location>
</feature>